<dbReference type="PANTHER" id="PTHR34305:SF1">
    <property type="entry name" value="SWIM-TYPE DOMAIN-CONTAINING PROTEIN"/>
    <property type="match status" value="1"/>
</dbReference>
<proteinExistence type="predicted"/>
<dbReference type="Proteomes" id="UP000594262">
    <property type="component" value="Unplaced"/>
</dbReference>
<dbReference type="PANTHER" id="PTHR34305">
    <property type="entry name" value="EXPRESSED PROTEIN"/>
    <property type="match status" value="1"/>
</dbReference>
<feature type="compositionally biased region" description="Basic and acidic residues" evidence="1">
    <location>
        <begin position="54"/>
        <end position="67"/>
    </location>
</feature>
<dbReference type="InterPro" id="IPR040521">
    <property type="entry name" value="KDZ"/>
</dbReference>
<accession>A0A7M5WVX0</accession>
<dbReference type="EnsemblMetazoa" id="CLYHEMT013958.1">
    <property type="protein sequence ID" value="CLYHEMP013958.1"/>
    <property type="gene ID" value="CLYHEMG013958"/>
</dbReference>
<protein>
    <submittedName>
        <fullName evidence="2">Uncharacterized protein</fullName>
    </submittedName>
</protein>
<feature type="region of interest" description="Disordered" evidence="1">
    <location>
        <begin position="49"/>
        <end position="71"/>
    </location>
</feature>
<sequence length="233" mass="27597">ILWHTGEKTWVRDEKIPDHIKKQEKYYVEKVEGTILGAEQKIDVIKPISTNSKKQSETSKPKKCHTEKTKHKVKNKKTSGVLAFTSPCGIIVNLKELYISESKLQVFGHLFELLDSELFKDIECIVYDDACHLKRYAMNRRNVSERLADMDYRSDRFHFKNHVDLWCRANCNPDHSETLDNVNTEVCEQLFSWFSKYKVMTKHMNRERYTFIVLYFMHMHNERVSLENGEADE</sequence>
<dbReference type="OrthoDB" id="5982978at2759"/>
<dbReference type="Pfam" id="PF18758">
    <property type="entry name" value="KDZ"/>
    <property type="match status" value="1"/>
</dbReference>
<evidence type="ECO:0000313" key="3">
    <source>
        <dbReference type="Proteomes" id="UP000594262"/>
    </source>
</evidence>
<evidence type="ECO:0000313" key="2">
    <source>
        <dbReference type="EnsemblMetazoa" id="CLYHEMP013958.1"/>
    </source>
</evidence>
<dbReference type="AlphaFoldDB" id="A0A7M5WVX0"/>
<name>A0A7M5WVX0_9CNID</name>
<reference evidence="2" key="1">
    <citation type="submission" date="2021-01" db="UniProtKB">
        <authorList>
            <consortium name="EnsemblMetazoa"/>
        </authorList>
    </citation>
    <scope>IDENTIFICATION</scope>
</reference>
<evidence type="ECO:0000256" key="1">
    <source>
        <dbReference type="SAM" id="MobiDB-lite"/>
    </source>
</evidence>
<organism evidence="2 3">
    <name type="scientific">Clytia hemisphaerica</name>
    <dbReference type="NCBI Taxonomy" id="252671"/>
    <lineage>
        <taxon>Eukaryota</taxon>
        <taxon>Metazoa</taxon>
        <taxon>Cnidaria</taxon>
        <taxon>Hydrozoa</taxon>
        <taxon>Hydroidolina</taxon>
        <taxon>Leptothecata</taxon>
        <taxon>Obeliida</taxon>
        <taxon>Clytiidae</taxon>
        <taxon>Clytia</taxon>
    </lineage>
</organism>
<keyword evidence="3" id="KW-1185">Reference proteome</keyword>